<dbReference type="Pfam" id="PF05133">
    <property type="entry name" value="SPP1_portal"/>
    <property type="match status" value="1"/>
</dbReference>
<dbReference type="RefSeq" id="WP_345577782.1">
    <property type="nucleotide sequence ID" value="NZ_BAABLV010000005.1"/>
</dbReference>
<dbReference type="EMBL" id="BAABLV010000005">
    <property type="protein sequence ID" value="GAA4889564.1"/>
    <property type="molecule type" value="Genomic_DNA"/>
</dbReference>
<name>A0ABP9EXF7_9ACTN</name>
<gene>
    <name evidence="1" type="ORF">GCM10025789_02480</name>
</gene>
<proteinExistence type="predicted"/>
<dbReference type="Proteomes" id="UP001501521">
    <property type="component" value="Unassembled WGS sequence"/>
</dbReference>
<sequence length="434" mass="47044">MQDIEKLARVLGVIEEGAPRRATRERYYRAEQPLAFLAPEAREAIGSRFGRIATNICHVAVTSMAERLRVTGFTGDTGTVWDDWRRNDLDQLAGIAHREALTLGESFVIVWADTMGRPLVTVESPEQVAVMRDPATREVTRAVKRWESPAGTHAVMYEPDRITKWLAPNPGAYVSGFELTETLHNPFGIVPVVPLRNSDRLLGPASSELDDLMPLVDALNKSLADMLVASEYAGRPRRWASGVELAEDEDGNVVNPYPEANRMMISEAPEAKFGALPAADLASYEAAVRVIQAQISAVSGLPPHYLGAHGDQPASADAMRAAEASLVAKVEARQAIFGRSWEQVARLMVAVRTGLPPHAVALAVQWADPATRSIAQEADAVVKLFSAGLLPATYALRKLGYSDDEVGQIRAARRAESLDATGTNFSALGVFDEA</sequence>
<dbReference type="InterPro" id="IPR021145">
    <property type="entry name" value="Portal_protein_SPP1_Gp6-like"/>
</dbReference>
<keyword evidence="2" id="KW-1185">Reference proteome</keyword>
<evidence type="ECO:0000313" key="2">
    <source>
        <dbReference type="Proteomes" id="UP001501521"/>
    </source>
</evidence>
<evidence type="ECO:0000313" key="1">
    <source>
        <dbReference type="EMBL" id="GAA4889564.1"/>
    </source>
</evidence>
<organism evidence="1 2">
    <name type="scientific">Tessaracoccus lubricantis</name>
    <dbReference type="NCBI Taxonomy" id="545543"/>
    <lineage>
        <taxon>Bacteria</taxon>
        <taxon>Bacillati</taxon>
        <taxon>Actinomycetota</taxon>
        <taxon>Actinomycetes</taxon>
        <taxon>Propionibacteriales</taxon>
        <taxon>Propionibacteriaceae</taxon>
        <taxon>Tessaracoccus</taxon>
    </lineage>
</organism>
<protein>
    <recommendedName>
        <fullName evidence="3">Phage portal protein</fullName>
    </recommendedName>
</protein>
<comment type="caution">
    <text evidence="1">The sequence shown here is derived from an EMBL/GenBank/DDBJ whole genome shotgun (WGS) entry which is preliminary data.</text>
</comment>
<accession>A0ABP9EXF7</accession>
<reference evidence="2" key="1">
    <citation type="journal article" date="2019" name="Int. J. Syst. Evol. Microbiol.">
        <title>The Global Catalogue of Microorganisms (GCM) 10K type strain sequencing project: providing services to taxonomists for standard genome sequencing and annotation.</title>
        <authorList>
            <consortium name="The Broad Institute Genomics Platform"/>
            <consortium name="The Broad Institute Genome Sequencing Center for Infectious Disease"/>
            <person name="Wu L."/>
            <person name="Ma J."/>
        </authorList>
    </citation>
    <scope>NUCLEOTIDE SEQUENCE [LARGE SCALE GENOMIC DNA]</scope>
    <source>
        <strain evidence="2">JCM 19125</strain>
    </source>
</reference>
<evidence type="ECO:0008006" key="3">
    <source>
        <dbReference type="Google" id="ProtNLM"/>
    </source>
</evidence>